<comment type="caution">
    <text evidence="9">The sequence shown here is derived from an EMBL/GenBank/DDBJ whole genome shotgun (WGS) entry which is preliminary data.</text>
</comment>
<dbReference type="SUPFAM" id="SSF56601">
    <property type="entry name" value="beta-lactamase/transpeptidase-like"/>
    <property type="match status" value="1"/>
</dbReference>
<evidence type="ECO:0000256" key="5">
    <source>
        <dbReference type="ARBA" id="ARBA00023251"/>
    </source>
</evidence>
<organism evidence="9 10">
    <name type="scientific">Conexibacter stalactiti</name>
    <dbReference type="NCBI Taxonomy" id="1940611"/>
    <lineage>
        <taxon>Bacteria</taxon>
        <taxon>Bacillati</taxon>
        <taxon>Actinomycetota</taxon>
        <taxon>Thermoleophilia</taxon>
        <taxon>Solirubrobacterales</taxon>
        <taxon>Conexibacteraceae</taxon>
        <taxon>Conexibacter</taxon>
    </lineage>
</organism>
<evidence type="ECO:0000256" key="2">
    <source>
        <dbReference type="ARBA" id="ARBA00012865"/>
    </source>
</evidence>
<proteinExistence type="inferred from homology"/>
<keyword evidence="3 7" id="KW-0732">Signal</keyword>
<dbReference type="InterPro" id="IPR002137">
    <property type="entry name" value="Beta-lactam_class-D_AS"/>
</dbReference>
<feature type="signal peptide" evidence="7">
    <location>
        <begin position="1"/>
        <end position="25"/>
    </location>
</feature>
<dbReference type="PROSITE" id="PS00337">
    <property type="entry name" value="BETA_LACTAMASE_D"/>
    <property type="match status" value="1"/>
</dbReference>
<name>A0ABU4HQ65_9ACTN</name>
<evidence type="ECO:0000256" key="4">
    <source>
        <dbReference type="ARBA" id="ARBA00022801"/>
    </source>
</evidence>
<keyword evidence="10" id="KW-1185">Reference proteome</keyword>
<feature type="chain" id="PRO_5046905067" description="Beta-lactamase" evidence="7">
    <location>
        <begin position="26"/>
        <end position="277"/>
    </location>
</feature>
<gene>
    <name evidence="9" type="ORF">R7226_13815</name>
</gene>
<evidence type="ECO:0000256" key="3">
    <source>
        <dbReference type="ARBA" id="ARBA00022729"/>
    </source>
</evidence>
<dbReference type="Proteomes" id="UP001284601">
    <property type="component" value="Unassembled WGS sequence"/>
</dbReference>
<comment type="similarity">
    <text evidence="1 6">Belongs to the class-D beta-lactamase family.</text>
</comment>
<dbReference type="InterPro" id="IPR012338">
    <property type="entry name" value="Beta-lactam/transpept-like"/>
</dbReference>
<keyword evidence="4 6" id="KW-0378">Hydrolase</keyword>
<keyword evidence="5 6" id="KW-0046">Antibiotic resistance</keyword>
<comment type="catalytic activity">
    <reaction evidence="6">
        <text>a beta-lactam + H2O = a substituted beta-amino acid</text>
        <dbReference type="Rhea" id="RHEA:20401"/>
        <dbReference type="ChEBI" id="CHEBI:15377"/>
        <dbReference type="ChEBI" id="CHEBI:35627"/>
        <dbReference type="ChEBI" id="CHEBI:140347"/>
        <dbReference type="EC" id="3.5.2.6"/>
    </reaction>
</comment>
<dbReference type="EC" id="3.5.2.6" evidence="2 6"/>
<accession>A0ABU4HQ65</accession>
<dbReference type="InterPro" id="IPR001460">
    <property type="entry name" value="PCN-bd_Tpept"/>
</dbReference>
<evidence type="ECO:0000313" key="9">
    <source>
        <dbReference type="EMBL" id="MDW5595421.1"/>
    </source>
</evidence>
<evidence type="ECO:0000256" key="6">
    <source>
        <dbReference type="RuleBase" id="RU361140"/>
    </source>
</evidence>
<sequence>MTRLRILIVLCAISASLLAPGLATAETQRPDLARHFAAAGTSGTMVVHRSGPRPQTIVVGDRRSRTRYLPSSTFKIPNSLLAIDRGVASGAEQPFPGPNPNYLVAGRPFLPVTCEGDLTLATAFANSCIPIYQQLAREIGRPAYRTALRAMDYGNERVDGAPLDAFWLEGPLGISAREQVDFLERLRRGALPVSRRAIAEVRRMMVVERNGDTVVRGKTGYVFSTDPAVGWWVGSVTRGGSEWTFALNLDMTRPEHAAQRVPIARAILHDLGALPNG</sequence>
<dbReference type="RefSeq" id="WP_318597755.1">
    <property type="nucleotide sequence ID" value="NZ_JAWSTH010000032.1"/>
</dbReference>
<evidence type="ECO:0000256" key="1">
    <source>
        <dbReference type="ARBA" id="ARBA00007898"/>
    </source>
</evidence>
<dbReference type="Pfam" id="PF00905">
    <property type="entry name" value="Transpeptidase"/>
    <property type="match status" value="1"/>
</dbReference>
<evidence type="ECO:0000259" key="8">
    <source>
        <dbReference type="Pfam" id="PF00905"/>
    </source>
</evidence>
<evidence type="ECO:0000256" key="7">
    <source>
        <dbReference type="SAM" id="SignalP"/>
    </source>
</evidence>
<dbReference type="Gene3D" id="3.40.710.10">
    <property type="entry name" value="DD-peptidase/beta-lactamase superfamily"/>
    <property type="match status" value="1"/>
</dbReference>
<feature type="domain" description="Penicillin-binding protein transpeptidase" evidence="8">
    <location>
        <begin position="61"/>
        <end position="268"/>
    </location>
</feature>
<protein>
    <recommendedName>
        <fullName evidence="2 6">Beta-lactamase</fullName>
        <ecNumber evidence="2 6">3.5.2.6</ecNumber>
    </recommendedName>
</protein>
<evidence type="ECO:0000313" key="10">
    <source>
        <dbReference type="Proteomes" id="UP001284601"/>
    </source>
</evidence>
<reference evidence="10" key="1">
    <citation type="submission" date="2023-07" db="EMBL/GenBank/DDBJ databases">
        <title>Conexibacter stalactiti sp. nov., isolated from stalactites in a lava cave and emended description of the genus Conexibacter.</title>
        <authorList>
            <person name="Lee S.D."/>
        </authorList>
    </citation>
    <scope>NUCLEOTIDE SEQUENCE [LARGE SCALE GENOMIC DNA]</scope>
    <source>
        <strain evidence="10">KCTC 39840</strain>
    </source>
</reference>
<dbReference type="EMBL" id="JAWSTH010000032">
    <property type="protein sequence ID" value="MDW5595421.1"/>
    <property type="molecule type" value="Genomic_DNA"/>
</dbReference>